<feature type="binding site" evidence="2">
    <location>
        <position position="8"/>
    </location>
    <ligand>
        <name>Zn(2+)</name>
        <dbReference type="ChEBI" id="CHEBI:29105"/>
        <label>1</label>
    </ligand>
</feature>
<dbReference type="RefSeq" id="WP_042543344.1">
    <property type="nucleotide sequence ID" value="NZ_JXSQ01000004.1"/>
</dbReference>
<organism evidence="3 4">
    <name type="scientific">Leucobacter komagatae</name>
    <dbReference type="NCBI Taxonomy" id="55969"/>
    <lineage>
        <taxon>Bacteria</taxon>
        <taxon>Bacillati</taxon>
        <taxon>Actinomycetota</taxon>
        <taxon>Actinomycetes</taxon>
        <taxon>Micrococcales</taxon>
        <taxon>Microbacteriaceae</taxon>
        <taxon>Leucobacter</taxon>
    </lineage>
</organism>
<sequence length="280" mass="29212">MRVYISIDMEGVAGIATMDQVVRGGHGYPRAQHLMTGEANAAIAGAFAGGATEVTINDSHGTMDNLIHEDLDPRARIIFGKPKVDCMAEGIDKDHDVALFIGYHAAAGGPGVIAHTYSSLFNEVRVNGRAVSEADVNALQAAAVGVPVALLTGDDVICAAISETLPGIETVTVKEAHGYNAADSMSPSEARRLITEAATKAVAGASTLAVTDVPATIEVSIDMPNISAAEHAEMIPTAERTAIRTVQVVAHSPREAVNFITACYQFAAASMHAMLPLINR</sequence>
<dbReference type="GO" id="GO:0004177">
    <property type="term" value="F:aminopeptidase activity"/>
    <property type="evidence" value="ECO:0007669"/>
    <property type="project" value="UniProtKB-KW"/>
</dbReference>
<evidence type="ECO:0000256" key="1">
    <source>
        <dbReference type="PIRSR" id="PIRSR015853-1"/>
    </source>
</evidence>
<feature type="binding site" evidence="2">
    <location>
        <position position="10"/>
    </location>
    <ligand>
        <name>Zn(2+)</name>
        <dbReference type="ChEBI" id="CHEBI:29105"/>
        <label>1</label>
    </ligand>
</feature>
<evidence type="ECO:0000313" key="3">
    <source>
        <dbReference type="EMBL" id="KIP53188.1"/>
    </source>
</evidence>
<evidence type="ECO:0000313" key="4">
    <source>
        <dbReference type="Proteomes" id="UP000032120"/>
    </source>
</evidence>
<dbReference type="InterPro" id="IPR027476">
    <property type="entry name" value="DppA_N"/>
</dbReference>
<comment type="caution">
    <text evidence="3">The sequence shown here is derived from an EMBL/GenBank/DDBJ whole genome shotgun (WGS) entry which is preliminary data.</text>
</comment>
<feature type="binding site" evidence="2">
    <location>
        <position position="104"/>
    </location>
    <ligand>
        <name>Zn(2+)</name>
        <dbReference type="ChEBI" id="CHEBI:29105"/>
        <label>2</label>
    </ligand>
</feature>
<feature type="binding site" evidence="2">
    <location>
        <position position="60"/>
    </location>
    <ligand>
        <name>Zn(2+)</name>
        <dbReference type="ChEBI" id="CHEBI:29105"/>
        <label>2</label>
    </ligand>
</feature>
<feature type="active site" description="Nucleophile" evidence="1">
    <location>
        <position position="115"/>
    </location>
</feature>
<keyword evidence="3" id="KW-0645">Protease</keyword>
<dbReference type="Pfam" id="PF04951">
    <property type="entry name" value="Peptidase_M55"/>
    <property type="match status" value="1"/>
</dbReference>
<dbReference type="CDD" id="cd08663">
    <property type="entry name" value="DAP_dppA_1"/>
    <property type="match status" value="1"/>
</dbReference>
<dbReference type="InterPro" id="IPR007035">
    <property type="entry name" value="Peptidase_M55"/>
</dbReference>
<feature type="binding site" evidence="2">
    <location>
        <position position="133"/>
    </location>
    <ligand>
        <name>Zn(2+)</name>
        <dbReference type="ChEBI" id="CHEBI:29105"/>
        <label>2</label>
    </ligand>
</feature>
<reference evidence="3 4" key="1">
    <citation type="submission" date="2015-01" db="EMBL/GenBank/DDBJ databases">
        <title>Draft genome sequence of Leucobacter komagatae strain VKM ST2845.</title>
        <authorList>
            <person name="Karlyshev A.V."/>
            <person name="Kudryashova E.B."/>
        </authorList>
    </citation>
    <scope>NUCLEOTIDE SEQUENCE [LARGE SCALE GENOMIC DNA]</scope>
    <source>
        <strain evidence="3 4">VKM ST2845</strain>
    </source>
</reference>
<keyword evidence="3" id="KW-0031">Aminopeptidase</keyword>
<evidence type="ECO:0000256" key="2">
    <source>
        <dbReference type="PIRSR" id="PIRSR015853-2"/>
    </source>
</evidence>
<protein>
    <submittedName>
        <fullName evidence="3">Aminopeptidase</fullName>
    </submittedName>
</protein>
<keyword evidence="4" id="KW-1185">Reference proteome</keyword>
<dbReference type="SUPFAM" id="SSF63992">
    <property type="entry name" value="Dipeptide transport protein"/>
    <property type="match status" value="1"/>
</dbReference>
<keyword evidence="2" id="KW-0479">Metal-binding</keyword>
<accession>A0A0D0IUF4</accession>
<dbReference type="AlphaFoldDB" id="A0A0D0IUF4"/>
<keyword evidence="3" id="KW-0378">Hydrolase</keyword>
<name>A0A0D0IUF4_9MICO</name>
<dbReference type="Gene3D" id="3.30.1360.130">
    <property type="entry name" value="Dipeptide transport protein"/>
    <property type="match status" value="1"/>
</dbReference>
<gene>
    <name evidence="3" type="ORF">SD72_05095</name>
</gene>
<dbReference type="Gene3D" id="3.40.50.10780">
    <property type="entry name" value="Dipeptide transport protein"/>
    <property type="match status" value="1"/>
</dbReference>
<proteinExistence type="predicted"/>
<feature type="binding site" evidence="2">
    <location>
        <position position="8"/>
    </location>
    <ligand>
        <name>Zn(2+)</name>
        <dbReference type="ChEBI" id="CHEBI:29105"/>
        <label>2</label>
    </ligand>
</feature>
<dbReference type="GO" id="GO:0046872">
    <property type="term" value="F:metal ion binding"/>
    <property type="evidence" value="ECO:0007669"/>
    <property type="project" value="UniProtKB-KW"/>
</dbReference>
<dbReference type="InterPro" id="IPR036177">
    <property type="entry name" value="Peptidase_M55_sf"/>
</dbReference>
<keyword evidence="2" id="KW-0862">Zinc</keyword>
<dbReference type="PIRSF" id="PIRSF015853">
    <property type="entry name" value="Pep_DppA"/>
    <property type="match status" value="1"/>
</dbReference>
<dbReference type="EMBL" id="JXSQ01000004">
    <property type="protein sequence ID" value="KIP53188.1"/>
    <property type="molecule type" value="Genomic_DNA"/>
</dbReference>
<dbReference type="OrthoDB" id="9785420at2"/>
<dbReference type="Proteomes" id="UP000032120">
    <property type="component" value="Unassembled WGS sequence"/>
</dbReference>